<dbReference type="EMBL" id="MN740511">
    <property type="protein sequence ID" value="QHU30666.1"/>
    <property type="molecule type" value="Genomic_DNA"/>
</dbReference>
<dbReference type="AlphaFoldDB" id="A0A6C0LI74"/>
<evidence type="ECO:0000256" key="1">
    <source>
        <dbReference type="SAM" id="MobiDB-lite"/>
    </source>
</evidence>
<feature type="region of interest" description="Disordered" evidence="1">
    <location>
        <begin position="164"/>
        <end position="264"/>
    </location>
</feature>
<feature type="region of interest" description="Disordered" evidence="1">
    <location>
        <begin position="44"/>
        <end position="76"/>
    </location>
</feature>
<feature type="compositionally biased region" description="Basic and acidic residues" evidence="1">
    <location>
        <begin position="194"/>
        <end position="203"/>
    </location>
</feature>
<sequence length="264" mass="29306">MSGSTDDIIALLKTLTKTVSELKQTVSDNHESLEVKIENLAGAAMTNKDKGTRKTASKASAGGDDKARSKKPGINHRFNGYVSGTNEGRNFFIHLLEGTDKAVWPFEGMKDAISEYESTHKKSTKGKNMEQTVRLKAAIAWSIIKQSKDQERFIRNILDKYDDDKAKKDDSAEPEDKVEDKILERLGNIIGNNKESKESKEGKEEDEDEDEDDDEEKKKPKPKPKKDKSEKSTKKAAAKPAPKKVVNKEKGTASDSEVSSSSED</sequence>
<feature type="compositionally biased region" description="Acidic residues" evidence="1">
    <location>
        <begin position="204"/>
        <end position="215"/>
    </location>
</feature>
<accession>A0A6C0LI74</accession>
<protein>
    <submittedName>
        <fullName evidence="2">Uncharacterized protein</fullName>
    </submittedName>
</protein>
<evidence type="ECO:0000313" key="2">
    <source>
        <dbReference type="EMBL" id="QHU30666.1"/>
    </source>
</evidence>
<reference evidence="2" key="1">
    <citation type="journal article" date="2020" name="Nature">
        <title>Giant virus diversity and host interactions through global metagenomics.</title>
        <authorList>
            <person name="Schulz F."/>
            <person name="Roux S."/>
            <person name="Paez-Espino D."/>
            <person name="Jungbluth S."/>
            <person name="Walsh D.A."/>
            <person name="Denef V.J."/>
            <person name="McMahon K.D."/>
            <person name="Konstantinidis K.T."/>
            <person name="Eloe-Fadrosh E.A."/>
            <person name="Kyrpides N.C."/>
            <person name="Woyke T."/>
        </authorList>
    </citation>
    <scope>NUCLEOTIDE SEQUENCE</scope>
    <source>
        <strain evidence="2">GVMAG-M-3300027833-19</strain>
    </source>
</reference>
<proteinExistence type="predicted"/>
<feature type="compositionally biased region" description="Low complexity" evidence="1">
    <location>
        <begin position="254"/>
        <end position="264"/>
    </location>
</feature>
<name>A0A6C0LI74_9ZZZZ</name>
<feature type="compositionally biased region" description="Basic and acidic residues" evidence="1">
    <location>
        <begin position="164"/>
        <end position="184"/>
    </location>
</feature>
<organism evidence="2">
    <name type="scientific">viral metagenome</name>
    <dbReference type="NCBI Taxonomy" id="1070528"/>
    <lineage>
        <taxon>unclassified sequences</taxon>
        <taxon>metagenomes</taxon>
        <taxon>organismal metagenomes</taxon>
    </lineage>
</organism>